<dbReference type="OrthoDB" id="3211402at2759"/>
<evidence type="ECO:0000313" key="2">
    <source>
        <dbReference type="EMBL" id="KIK02738.1"/>
    </source>
</evidence>
<reference evidence="2 3" key="1">
    <citation type="submission" date="2014-04" db="EMBL/GenBank/DDBJ databases">
        <authorList>
            <consortium name="DOE Joint Genome Institute"/>
            <person name="Kuo A."/>
            <person name="Kohler A."/>
            <person name="Nagy L.G."/>
            <person name="Floudas D."/>
            <person name="Copeland A."/>
            <person name="Barry K.W."/>
            <person name="Cichocki N."/>
            <person name="Veneault-Fourrey C."/>
            <person name="LaButti K."/>
            <person name="Lindquist E.A."/>
            <person name="Lipzen A."/>
            <person name="Lundell T."/>
            <person name="Morin E."/>
            <person name="Murat C."/>
            <person name="Sun H."/>
            <person name="Tunlid A."/>
            <person name="Henrissat B."/>
            <person name="Grigoriev I.V."/>
            <person name="Hibbett D.S."/>
            <person name="Martin F."/>
            <person name="Nordberg H.P."/>
            <person name="Cantor M.N."/>
            <person name="Hua S.X."/>
        </authorList>
    </citation>
    <scope>NUCLEOTIDE SEQUENCE [LARGE SCALE GENOMIC DNA]</scope>
    <source>
        <strain evidence="2 3">LaAM-08-1</strain>
    </source>
</reference>
<evidence type="ECO:0000313" key="3">
    <source>
        <dbReference type="Proteomes" id="UP000054477"/>
    </source>
</evidence>
<sequence length="119" mass="13388">MTILLEWYALNLDAIRNRVKNKAEDLYACYKKEIKRLQQTGGGLGGNDDSPEDPDDVNEYLACYIPNTGPDITTTQEAFRPRRYLVARMASRTVGSNWRFSQGCSESSSGGRSMSRKTI</sequence>
<organism evidence="2 3">
    <name type="scientific">Laccaria amethystina LaAM-08-1</name>
    <dbReference type="NCBI Taxonomy" id="1095629"/>
    <lineage>
        <taxon>Eukaryota</taxon>
        <taxon>Fungi</taxon>
        <taxon>Dikarya</taxon>
        <taxon>Basidiomycota</taxon>
        <taxon>Agaricomycotina</taxon>
        <taxon>Agaricomycetes</taxon>
        <taxon>Agaricomycetidae</taxon>
        <taxon>Agaricales</taxon>
        <taxon>Agaricineae</taxon>
        <taxon>Hydnangiaceae</taxon>
        <taxon>Laccaria</taxon>
    </lineage>
</organism>
<dbReference type="AlphaFoldDB" id="A0A0C9Y3P6"/>
<keyword evidence="3" id="KW-1185">Reference proteome</keyword>
<dbReference type="HOGENOM" id="CLU_2061872_0_0_1"/>
<dbReference type="EMBL" id="KN838588">
    <property type="protein sequence ID" value="KIK02738.1"/>
    <property type="molecule type" value="Genomic_DNA"/>
</dbReference>
<feature type="compositionally biased region" description="Low complexity" evidence="1">
    <location>
        <begin position="99"/>
        <end position="113"/>
    </location>
</feature>
<protein>
    <submittedName>
        <fullName evidence="2">Uncharacterized protein</fullName>
    </submittedName>
</protein>
<feature type="region of interest" description="Disordered" evidence="1">
    <location>
        <begin position="39"/>
        <end position="58"/>
    </location>
</feature>
<evidence type="ECO:0000256" key="1">
    <source>
        <dbReference type="SAM" id="MobiDB-lite"/>
    </source>
</evidence>
<proteinExistence type="predicted"/>
<reference evidence="3" key="2">
    <citation type="submission" date="2015-01" db="EMBL/GenBank/DDBJ databases">
        <title>Evolutionary Origins and Diversification of the Mycorrhizal Mutualists.</title>
        <authorList>
            <consortium name="DOE Joint Genome Institute"/>
            <consortium name="Mycorrhizal Genomics Consortium"/>
            <person name="Kohler A."/>
            <person name="Kuo A."/>
            <person name="Nagy L.G."/>
            <person name="Floudas D."/>
            <person name="Copeland A."/>
            <person name="Barry K.W."/>
            <person name="Cichocki N."/>
            <person name="Veneault-Fourrey C."/>
            <person name="LaButti K."/>
            <person name="Lindquist E.A."/>
            <person name="Lipzen A."/>
            <person name="Lundell T."/>
            <person name="Morin E."/>
            <person name="Murat C."/>
            <person name="Riley R."/>
            <person name="Ohm R."/>
            <person name="Sun H."/>
            <person name="Tunlid A."/>
            <person name="Henrissat B."/>
            <person name="Grigoriev I.V."/>
            <person name="Hibbett D.S."/>
            <person name="Martin F."/>
        </authorList>
    </citation>
    <scope>NUCLEOTIDE SEQUENCE [LARGE SCALE GENOMIC DNA]</scope>
    <source>
        <strain evidence="3">LaAM-08-1</strain>
    </source>
</reference>
<accession>A0A0C9Y3P6</accession>
<feature type="region of interest" description="Disordered" evidence="1">
    <location>
        <begin position="99"/>
        <end position="119"/>
    </location>
</feature>
<gene>
    <name evidence="2" type="ORF">K443DRAFT_509627</name>
</gene>
<dbReference type="Proteomes" id="UP000054477">
    <property type="component" value="Unassembled WGS sequence"/>
</dbReference>
<name>A0A0C9Y3P6_9AGAR</name>
<feature type="compositionally biased region" description="Acidic residues" evidence="1">
    <location>
        <begin position="49"/>
        <end position="58"/>
    </location>
</feature>